<dbReference type="Pfam" id="PF13589">
    <property type="entry name" value="HATPase_c_3"/>
    <property type="match status" value="1"/>
</dbReference>
<feature type="coiled-coil region" evidence="11">
    <location>
        <begin position="688"/>
        <end position="750"/>
    </location>
</feature>
<accession>A0A2K1IAE3</accession>
<dbReference type="InterPro" id="IPR036890">
    <property type="entry name" value="HATPase_C_sf"/>
</dbReference>
<dbReference type="EMBL" id="ABEU02000027">
    <property type="protein sequence ID" value="PNR26240.1"/>
    <property type="molecule type" value="Genomic_DNA"/>
</dbReference>
<evidence type="ECO:0000256" key="6">
    <source>
        <dbReference type="ARBA" id="ARBA00022801"/>
    </source>
</evidence>
<dbReference type="Proteomes" id="UP000006727">
    <property type="component" value="Chromosome 27"/>
</dbReference>
<keyword evidence="5" id="KW-0255">Endonuclease</keyword>
<evidence type="ECO:0000256" key="12">
    <source>
        <dbReference type="SAM" id="MobiDB-lite"/>
    </source>
</evidence>
<evidence type="ECO:0000256" key="7">
    <source>
        <dbReference type="ARBA" id="ARBA00022840"/>
    </source>
</evidence>
<evidence type="ECO:0000256" key="5">
    <source>
        <dbReference type="ARBA" id="ARBA00022759"/>
    </source>
</evidence>
<dbReference type="PaxDb" id="3218-PP1S54_191V6.1"/>
<feature type="region of interest" description="Disordered" evidence="12">
    <location>
        <begin position="547"/>
        <end position="671"/>
    </location>
</feature>
<dbReference type="InterPro" id="IPR045261">
    <property type="entry name" value="MORC_ATPase"/>
</dbReference>
<dbReference type="GeneID" id="112278410"/>
<dbReference type="PANTHER" id="PTHR23336">
    <property type="entry name" value="ZINC FINGER CW-TYPE COILED-COIL DOMAIN PROTEIN 3"/>
    <property type="match status" value="1"/>
</dbReference>
<feature type="compositionally biased region" description="Polar residues" evidence="12">
    <location>
        <begin position="606"/>
        <end position="618"/>
    </location>
</feature>
<keyword evidence="16" id="KW-1185">Reference proteome</keyword>
<evidence type="ECO:0000256" key="11">
    <source>
        <dbReference type="SAM" id="Coils"/>
    </source>
</evidence>
<dbReference type="EnsemblPlants" id="Pp3c27_2580V3.1">
    <property type="protein sequence ID" value="Pp3c27_2580V3.1"/>
    <property type="gene ID" value="Pp3c27_2580"/>
</dbReference>
<comment type="subcellular location">
    <subcellularLocation>
        <location evidence="1">Nucleus</location>
    </subcellularLocation>
</comment>
<keyword evidence="3" id="KW-0540">Nuclease</keyword>
<evidence type="ECO:0000259" key="13">
    <source>
        <dbReference type="Pfam" id="PF17942"/>
    </source>
</evidence>
<evidence type="ECO:0000313" key="15">
    <source>
        <dbReference type="EnsemblPlants" id="Pp3c27_2580V3.1"/>
    </source>
</evidence>
<dbReference type="GO" id="GO:0004519">
    <property type="term" value="F:endonuclease activity"/>
    <property type="evidence" value="ECO:0007669"/>
    <property type="project" value="UniProtKB-KW"/>
</dbReference>
<protein>
    <recommendedName>
        <fullName evidence="13">Morc S5 domain-containing protein</fullName>
    </recommendedName>
</protein>
<comment type="similarity">
    <text evidence="2">Belongs to the MORC ATPase protein family.</text>
</comment>
<dbReference type="GO" id="GO:0031349">
    <property type="term" value="P:positive regulation of defense response"/>
    <property type="evidence" value="ECO:0007669"/>
    <property type="project" value="UniProtKB-ARBA"/>
</dbReference>
<dbReference type="Gramene" id="Pp3c27_2580V3.1">
    <property type="protein sequence ID" value="Pp3c27_2580V3.1"/>
    <property type="gene ID" value="Pp3c27_2580"/>
</dbReference>
<keyword evidence="7" id="KW-0067">ATP-binding</keyword>
<dbReference type="GO" id="GO:0005524">
    <property type="term" value="F:ATP binding"/>
    <property type="evidence" value="ECO:0007669"/>
    <property type="project" value="UniProtKB-KW"/>
</dbReference>
<evidence type="ECO:0000256" key="3">
    <source>
        <dbReference type="ARBA" id="ARBA00022722"/>
    </source>
</evidence>
<evidence type="ECO:0000256" key="1">
    <source>
        <dbReference type="ARBA" id="ARBA00004123"/>
    </source>
</evidence>
<dbReference type="Gene3D" id="3.30.565.10">
    <property type="entry name" value="Histidine kinase-like ATPase, C-terminal domain"/>
    <property type="match status" value="1"/>
</dbReference>
<feature type="region of interest" description="Disordered" evidence="12">
    <location>
        <begin position="1"/>
        <end position="112"/>
    </location>
</feature>
<evidence type="ECO:0000256" key="10">
    <source>
        <dbReference type="ARBA" id="ARBA00023242"/>
    </source>
</evidence>
<dbReference type="GO" id="GO:0005634">
    <property type="term" value="C:nucleus"/>
    <property type="evidence" value="ECO:0000318"/>
    <property type="project" value="GO_Central"/>
</dbReference>
<keyword evidence="6" id="KW-0378">Hydrolase</keyword>
<keyword evidence="4" id="KW-0547">Nucleotide-binding</keyword>
<proteinExistence type="inferred from homology"/>
<feature type="compositionally biased region" description="Polar residues" evidence="12">
    <location>
        <begin position="65"/>
        <end position="85"/>
    </location>
</feature>
<dbReference type="PANTHER" id="PTHR23336:SF50">
    <property type="entry name" value="PROTEIN MICRORCHIDIA 1-RELATED"/>
    <property type="match status" value="1"/>
</dbReference>
<organism evidence="14">
    <name type="scientific">Physcomitrium patens</name>
    <name type="common">Spreading-leaved earth moss</name>
    <name type="synonym">Physcomitrella patens</name>
    <dbReference type="NCBI Taxonomy" id="3218"/>
    <lineage>
        <taxon>Eukaryota</taxon>
        <taxon>Viridiplantae</taxon>
        <taxon>Streptophyta</taxon>
        <taxon>Embryophyta</taxon>
        <taxon>Bryophyta</taxon>
        <taxon>Bryophytina</taxon>
        <taxon>Bryopsida</taxon>
        <taxon>Funariidae</taxon>
        <taxon>Funariales</taxon>
        <taxon>Funariaceae</taxon>
        <taxon>Physcomitrium</taxon>
    </lineage>
</organism>
<evidence type="ECO:0000313" key="16">
    <source>
        <dbReference type="Proteomes" id="UP000006727"/>
    </source>
</evidence>
<dbReference type="EnsemblPlants" id="Pp3c27_2580V3.3">
    <property type="protein sequence ID" value="Pp3c27_2580V3.3"/>
    <property type="gene ID" value="Pp3c27_2580"/>
</dbReference>
<dbReference type="Gramene" id="Pp3c27_2580V3.3">
    <property type="protein sequence ID" value="Pp3c27_2580V3.3"/>
    <property type="gene ID" value="Pp3c27_2580"/>
</dbReference>
<dbReference type="GO" id="GO:0016887">
    <property type="term" value="F:ATP hydrolysis activity"/>
    <property type="evidence" value="ECO:0007669"/>
    <property type="project" value="InterPro"/>
</dbReference>
<reference evidence="14 16" key="2">
    <citation type="journal article" date="2018" name="Plant J.">
        <title>The Physcomitrella patens chromosome-scale assembly reveals moss genome structure and evolution.</title>
        <authorList>
            <person name="Lang D."/>
            <person name="Ullrich K.K."/>
            <person name="Murat F."/>
            <person name="Fuchs J."/>
            <person name="Jenkins J."/>
            <person name="Haas F.B."/>
            <person name="Piednoel M."/>
            <person name="Gundlach H."/>
            <person name="Van Bel M."/>
            <person name="Meyberg R."/>
            <person name="Vives C."/>
            <person name="Morata J."/>
            <person name="Symeonidi A."/>
            <person name="Hiss M."/>
            <person name="Muchero W."/>
            <person name="Kamisugi Y."/>
            <person name="Saleh O."/>
            <person name="Blanc G."/>
            <person name="Decker E.L."/>
            <person name="van Gessel N."/>
            <person name="Grimwood J."/>
            <person name="Hayes R.D."/>
            <person name="Graham S.W."/>
            <person name="Gunter L.E."/>
            <person name="McDaniel S.F."/>
            <person name="Hoernstein S.N.W."/>
            <person name="Larsson A."/>
            <person name="Li F.W."/>
            <person name="Perroud P.F."/>
            <person name="Phillips J."/>
            <person name="Ranjan P."/>
            <person name="Rokshar D.S."/>
            <person name="Rothfels C.J."/>
            <person name="Schneider L."/>
            <person name="Shu S."/>
            <person name="Stevenson D.W."/>
            <person name="Thummler F."/>
            <person name="Tillich M."/>
            <person name="Villarreal Aguilar J.C."/>
            <person name="Widiez T."/>
            <person name="Wong G.K."/>
            <person name="Wymore A."/>
            <person name="Zhang Y."/>
            <person name="Zimmer A.D."/>
            <person name="Quatrano R.S."/>
            <person name="Mayer K.F.X."/>
            <person name="Goodstein D."/>
            <person name="Casacuberta J.M."/>
            <person name="Vandepoele K."/>
            <person name="Reski R."/>
            <person name="Cuming A.C."/>
            <person name="Tuskan G.A."/>
            <person name="Maumus F."/>
            <person name="Salse J."/>
            <person name="Schmutz J."/>
            <person name="Rensing S.A."/>
        </authorList>
    </citation>
    <scope>NUCLEOTIDE SEQUENCE [LARGE SCALE GENOMIC DNA]</scope>
    <source>
        <strain evidence="15 16">cv. Gransden 2004</strain>
    </source>
</reference>
<sequence>MASVIYLDSSDDEHEPVPKRVEQQIPSHVKQLDSVKPSAAQGKVERIHGDPSAQRKSVEHLSVPSARSNATVSNDQAREPTGTQPESREKWTPVPKRTSAADVVGPSSAEENSLSRHFWQAGDYESQVVMKKRPLAGALDHVRVHPKFLHSNATSHKWALGAIAELLDNAIDEVSNGATYVRLDKIKNAREGSPALLVQDNGGGMSPDNIRQCMSLGYSLKNQKTTIGQYGNGFKTSTMRLGADVIVFTRNRNLKTGKSTQSIGLLSYTFLRKTGHEDTVVPMLDYELDAHLVKPSVLLRTTMDDWLSNLNTIIKWSPYSSEQQLLSQFNDIGWHGTKVIIYNLWLNDDGILELDFDSDEHDIQLRVASKELPKNHTLPSLLSNEHISNRYQLSLRAYASILYLKLPEHFKIILRGQPVEHYDIAEDLKFKEYIIYRPQIGPSKEASVTTTIGFSKEAPMINVHGFCVYHRNRLIMPFWKVFQENSSRGRGVIGVLEANFMEPAHDKQDFERTSVFLRLEGRLKAMTIEYWNLHSHLIGYKKTIRPKQTAPQPLDTSRPNTTSSAPLVTATEPSPTSSSSSGQPRASGPSTPPRAGVETIDADGTLQPSGNGAATPLTSVERIAVGNPLPEKVKVEKGSRNPPSKRSRDQEDSLVEASKRQRSSSEAVPLASRGAGDIIASTPDNGAFVVLEQQNAILRQKCAEYELRERHWEQKLLMLEQREKDWEVKVSTLEREVEEQKSKYVMLMSQMKSLSATEAQASKRNGVLAATTGVIKSERS</sequence>
<dbReference type="InterPro" id="IPR041006">
    <property type="entry name" value="Morc_S5"/>
</dbReference>
<evidence type="ECO:0000256" key="4">
    <source>
        <dbReference type="ARBA" id="ARBA00022741"/>
    </source>
</evidence>
<dbReference type="FunFam" id="3.30.565.10:FF:000075">
    <property type="entry name" value="MORC family CW-type zinc finger protein 4"/>
    <property type="match status" value="1"/>
</dbReference>
<keyword evidence="10" id="KW-0539">Nucleus</keyword>
<dbReference type="RefSeq" id="XP_024367636.1">
    <property type="nucleotide sequence ID" value="XM_024511868.2"/>
</dbReference>
<dbReference type="AlphaFoldDB" id="A0A2K1IAE3"/>
<evidence type="ECO:0000256" key="9">
    <source>
        <dbReference type="ARBA" id="ARBA00023054"/>
    </source>
</evidence>
<dbReference type="SUPFAM" id="SSF55874">
    <property type="entry name" value="ATPase domain of HSP90 chaperone/DNA topoisomerase II/histidine kinase"/>
    <property type="match status" value="1"/>
</dbReference>
<name>A0A2K1IAE3_PHYPA</name>
<dbReference type="FunCoup" id="A0A2K1IAE3">
    <property type="interactions" value="2711"/>
</dbReference>
<feature type="domain" description="Morc S5" evidence="13">
    <location>
        <begin position="394"/>
        <end position="531"/>
    </location>
</feature>
<reference evidence="14 16" key="1">
    <citation type="journal article" date="2008" name="Science">
        <title>The Physcomitrella genome reveals evolutionary insights into the conquest of land by plants.</title>
        <authorList>
            <person name="Rensing S."/>
            <person name="Lang D."/>
            <person name="Zimmer A."/>
            <person name="Terry A."/>
            <person name="Salamov A."/>
            <person name="Shapiro H."/>
            <person name="Nishiyama T."/>
            <person name="Perroud P.-F."/>
            <person name="Lindquist E."/>
            <person name="Kamisugi Y."/>
            <person name="Tanahashi T."/>
            <person name="Sakakibara K."/>
            <person name="Fujita T."/>
            <person name="Oishi K."/>
            <person name="Shin-I T."/>
            <person name="Kuroki Y."/>
            <person name="Toyoda A."/>
            <person name="Suzuki Y."/>
            <person name="Hashimoto A."/>
            <person name="Yamaguchi K."/>
            <person name="Sugano A."/>
            <person name="Kohara Y."/>
            <person name="Fujiyama A."/>
            <person name="Anterola A."/>
            <person name="Aoki S."/>
            <person name="Ashton N."/>
            <person name="Barbazuk W.B."/>
            <person name="Barker E."/>
            <person name="Bennetzen J."/>
            <person name="Bezanilla M."/>
            <person name="Blankenship R."/>
            <person name="Cho S.H."/>
            <person name="Dutcher S."/>
            <person name="Estelle M."/>
            <person name="Fawcett J.A."/>
            <person name="Gundlach H."/>
            <person name="Hanada K."/>
            <person name="Heyl A."/>
            <person name="Hicks K.A."/>
            <person name="Hugh J."/>
            <person name="Lohr M."/>
            <person name="Mayer K."/>
            <person name="Melkozernov A."/>
            <person name="Murata T."/>
            <person name="Nelson D."/>
            <person name="Pils B."/>
            <person name="Prigge M."/>
            <person name="Reiss B."/>
            <person name="Renner T."/>
            <person name="Rombauts S."/>
            <person name="Rushton P."/>
            <person name="Sanderfoot A."/>
            <person name="Schween G."/>
            <person name="Shiu S.-H."/>
            <person name="Stueber K."/>
            <person name="Theodoulou F.L."/>
            <person name="Tu H."/>
            <person name="Van de Peer Y."/>
            <person name="Verrier P.J."/>
            <person name="Waters E."/>
            <person name="Wood A."/>
            <person name="Yang L."/>
            <person name="Cove D."/>
            <person name="Cuming A."/>
            <person name="Hasebe M."/>
            <person name="Lucas S."/>
            <person name="Mishler D.B."/>
            <person name="Reski R."/>
            <person name="Grigoriev I."/>
            <person name="Quatrano R.S."/>
            <person name="Boore J.L."/>
        </authorList>
    </citation>
    <scope>NUCLEOTIDE SEQUENCE [LARGE SCALE GENOMIC DNA]</scope>
    <source>
        <strain evidence="15 16">cv. Gransden 2004</strain>
    </source>
</reference>
<evidence type="ECO:0000256" key="2">
    <source>
        <dbReference type="ARBA" id="ARBA00007845"/>
    </source>
</evidence>
<feature type="compositionally biased region" description="Low complexity" evidence="12">
    <location>
        <begin position="573"/>
        <end position="589"/>
    </location>
</feature>
<keyword evidence="9 11" id="KW-0175">Coiled coil</keyword>
<reference evidence="15" key="3">
    <citation type="submission" date="2020-12" db="UniProtKB">
        <authorList>
            <consortium name="EnsemblPlants"/>
        </authorList>
    </citation>
    <scope>IDENTIFICATION</scope>
</reference>
<gene>
    <name evidence="15" type="primary">LOC112278410</name>
    <name evidence="14" type="ORF">PHYPA_030814</name>
</gene>
<evidence type="ECO:0000256" key="8">
    <source>
        <dbReference type="ARBA" id="ARBA00022853"/>
    </source>
</evidence>
<evidence type="ECO:0000313" key="14">
    <source>
        <dbReference type="EMBL" id="PNR26240.1"/>
    </source>
</evidence>
<dbReference type="OrthoDB" id="757982at2759"/>
<keyword evidence="8" id="KW-0156">Chromatin regulator</keyword>
<dbReference type="GO" id="GO:0006325">
    <property type="term" value="P:chromatin organization"/>
    <property type="evidence" value="ECO:0007669"/>
    <property type="project" value="UniProtKB-KW"/>
</dbReference>
<feature type="compositionally biased region" description="Polar residues" evidence="12">
    <location>
        <begin position="549"/>
        <end position="566"/>
    </location>
</feature>
<dbReference type="KEGG" id="ppp:112278410"/>
<dbReference type="Pfam" id="PF17942">
    <property type="entry name" value="Morc6_S5"/>
    <property type="match status" value="1"/>
</dbReference>